<sequence length="93" mass="10528">MPSLRKRTRLYCWLAGTAEYRQGGIDKVLKGESDLVWRERSALSSHLAFFPLVHMLAPSRGAMPWLMDTRIGFHNHGHLAQPGQNNEVIGAWS</sequence>
<accession>F8MJ35</accession>
<evidence type="ECO:0000313" key="1">
    <source>
        <dbReference type="EMBL" id="EGO59084.1"/>
    </source>
</evidence>
<dbReference type="GeneID" id="20831937"/>
<keyword evidence="2" id="KW-1185">Reference proteome</keyword>
<protein>
    <submittedName>
        <fullName evidence="1">Uncharacterized protein</fullName>
    </submittedName>
</protein>
<dbReference type="EMBL" id="GL891303">
    <property type="protein sequence ID" value="EGO59084.1"/>
    <property type="molecule type" value="Genomic_DNA"/>
</dbReference>
<gene>
    <name evidence="1" type="ORF">NEUTE1DRAFT_99267</name>
</gene>
<reference evidence="2" key="1">
    <citation type="journal article" date="2011" name="Genetics">
        <title>Massive changes in genome architecture accompany the transition to self-fertility in the filamentous fungus Neurospora tetrasperma.</title>
        <authorList>
            <person name="Ellison C.E."/>
            <person name="Stajich J.E."/>
            <person name="Jacobson D.J."/>
            <person name="Natvig D.O."/>
            <person name="Lapidus A."/>
            <person name="Foster B."/>
            <person name="Aerts A."/>
            <person name="Riley R."/>
            <person name="Lindquist E.A."/>
            <person name="Grigoriev I.V."/>
            <person name="Taylor J.W."/>
        </authorList>
    </citation>
    <scope>NUCLEOTIDE SEQUENCE [LARGE SCALE GENOMIC DNA]</scope>
    <source>
        <strain evidence="2">FGSC 2508 / P0657</strain>
    </source>
</reference>
<dbReference type="Proteomes" id="UP000008065">
    <property type="component" value="Unassembled WGS sequence"/>
</dbReference>
<name>F8MJ35_NEUT8</name>
<proteinExistence type="predicted"/>
<evidence type="ECO:0000313" key="2">
    <source>
        <dbReference type="Proteomes" id="UP000008065"/>
    </source>
</evidence>
<dbReference type="HOGENOM" id="CLU_2400219_0_0_1"/>
<dbReference type="RefSeq" id="XP_009849358.1">
    <property type="nucleotide sequence ID" value="XM_009851056.1"/>
</dbReference>
<organism evidence="1 2">
    <name type="scientific">Neurospora tetrasperma (strain FGSC 2508 / ATCC MYA-4615 / P0657)</name>
    <dbReference type="NCBI Taxonomy" id="510951"/>
    <lineage>
        <taxon>Eukaryota</taxon>
        <taxon>Fungi</taxon>
        <taxon>Dikarya</taxon>
        <taxon>Ascomycota</taxon>
        <taxon>Pezizomycotina</taxon>
        <taxon>Sordariomycetes</taxon>
        <taxon>Sordariomycetidae</taxon>
        <taxon>Sordariales</taxon>
        <taxon>Sordariaceae</taxon>
        <taxon>Neurospora</taxon>
    </lineage>
</organism>
<dbReference type="VEuPathDB" id="FungiDB:NEUTE1DRAFT_99267"/>
<dbReference type="AlphaFoldDB" id="F8MJ35"/>
<dbReference type="KEGG" id="nte:NEUTE1DRAFT99267"/>